<evidence type="ECO:0000256" key="1">
    <source>
        <dbReference type="SAM" id="MobiDB-lite"/>
    </source>
</evidence>
<feature type="compositionally biased region" description="Polar residues" evidence="1">
    <location>
        <begin position="139"/>
        <end position="154"/>
    </location>
</feature>
<feature type="transmembrane region" description="Helical" evidence="2">
    <location>
        <begin position="436"/>
        <end position="457"/>
    </location>
</feature>
<reference evidence="3 4" key="1">
    <citation type="submission" date="2021-06" db="EMBL/GenBank/DDBJ databases">
        <title>Complete genome sequence of the secondary alcohol utilizing methanogen Methanospirillum hungatei strain GP1.</title>
        <authorList>
            <person name="Day L.A."/>
            <person name="Costa K.C."/>
        </authorList>
    </citation>
    <scope>NUCLEOTIDE SEQUENCE [LARGE SCALE GENOMIC DNA]</scope>
    <source>
        <strain evidence="3 4">GP1</strain>
    </source>
</reference>
<dbReference type="EMBL" id="CP077107">
    <property type="protein sequence ID" value="QXO94680.1"/>
    <property type="molecule type" value="Genomic_DNA"/>
</dbReference>
<organism evidence="3 4">
    <name type="scientific">Methanospirillum hungatei</name>
    <dbReference type="NCBI Taxonomy" id="2203"/>
    <lineage>
        <taxon>Archaea</taxon>
        <taxon>Methanobacteriati</taxon>
        <taxon>Methanobacteriota</taxon>
        <taxon>Stenosarchaea group</taxon>
        <taxon>Methanomicrobia</taxon>
        <taxon>Methanomicrobiales</taxon>
        <taxon>Methanospirillaceae</taxon>
        <taxon>Methanospirillum</taxon>
    </lineage>
</organism>
<evidence type="ECO:0000313" key="4">
    <source>
        <dbReference type="Proteomes" id="UP000694228"/>
    </source>
</evidence>
<keyword evidence="2" id="KW-0812">Transmembrane</keyword>
<dbReference type="Proteomes" id="UP000694228">
    <property type="component" value="Chromosome"/>
</dbReference>
<name>A0A8F5VNS8_METHU</name>
<proteinExistence type="predicted"/>
<feature type="region of interest" description="Disordered" evidence="1">
    <location>
        <begin position="136"/>
        <end position="171"/>
    </location>
</feature>
<evidence type="ECO:0000256" key="2">
    <source>
        <dbReference type="SAM" id="Phobius"/>
    </source>
</evidence>
<keyword evidence="2" id="KW-1133">Transmembrane helix</keyword>
<accession>A0A8F5VNS8</accession>
<keyword evidence="2" id="KW-0472">Membrane</keyword>
<dbReference type="AlphaFoldDB" id="A0A8F5VNS8"/>
<evidence type="ECO:0000313" key="3">
    <source>
        <dbReference type="EMBL" id="QXO94680.1"/>
    </source>
</evidence>
<gene>
    <name evidence="3" type="ORF">KSK55_15445</name>
</gene>
<dbReference type="OrthoDB" id="112408at2157"/>
<sequence length="466" mass="50436">MRFVQAVLSLLFTFIIITCILPVQAVPPLPAEFYGNVLIDGTPAPAGTIITAFLQDVSKGSIVTEIDGFYGGPGLFDPRLKVNVSEEEFQSGNLLISFQINGVPASQTVVYEPGTSQQFDLFTGGTSLGENIYAGQTPIPAQTQPPVNTMQPGENYTEPPRSEPSDSDPTIRYGLETEENFKSDDGMAKVTFEKDTLLFSPSGEFLQNVNISSRTIADLPPIDTNQSLSFSGYAYEIFPERTYFNPEGKISFQIPLEKISDLLALNPQIHKFNPQTATWDSVRTSSNQFTGEISGTIYEAAIYGLFIESQNAFASPTPTEINSVPATLPPIAGQPPATIQQQYPLPPAPPSAGIAYEPVYPSPESMIDQAQVGVTPEPTVQIEPVQTETLYGVEPVSTEPAIYPQEITQVPVQGPSPITAGPTIIDSLKKAMSSPVGLGVGLVLLILLINAIVYAIYTRWWLVRNP</sequence>
<protein>
    <submittedName>
        <fullName evidence="3">Uncharacterized protein</fullName>
    </submittedName>
</protein>